<name>A0A3L6SDI3_PANMI</name>
<comment type="caution">
    <text evidence="1">The sequence shown here is derived from an EMBL/GenBank/DDBJ whole genome shotgun (WGS) entry which is preliminary data.</text>
</comment>
<reference evidence="2" key="1">
    <citation type="journal article" date="2019" name="Nat. Commun.">
        <title>The genome of broomcorn millet.</title>
        <authorList>
            <person name="Zou C."/>
            <person name="Miki D."/>
            <person name="Li D."/>
            <person name="Tang Q."/>
            <person name="Xiao L."/>
            <person name="Rajput S."/>
            <person name="Deng P."/>
            <person name="Jia W."/>
            <person name="Huang R."/>
            <person name="Zhang M."/>
            <person name="Sun Y."/>
            <person name="Hu J."/>
            <person name="Fu X."/>
            <person name="Schnable P.S."/>
            <person name="Li F."/>
            <person name="Zhang H."/>
            <person name="Feng B."/>
            <person name="Zhu X."/>
            <person name="Liu R."/>
            <person name="Schnable J.C."/>
            <person name="Zhu J.-K."/>
            <person name="Zhang H."/>
        </authorList>
    </citation>
    <scope>NUCLEOTIDE SEQUENCE [LARGE SCALE GENOMIC DNA]</scope>
</reference>
<proteinExistence type="predicted"/>
<dbReference type="AlphaFoldDB" id="A0A3L6SDI3"/>
<keyword evidence="2" id="KW-1185">Reference proteome</keyword>
<evidence type="ECO:0000313" key="2">
    <source>
        <dbReference type="Proteomes" id="UP000275267"/>
    </source>
</evidence>
<organism evidence="1 2">
    <name type="scientific">Panicum miliaceum</name>
    <name type="common">Proso millet</name>
    <name type="synonym">Broomcorn millet</name>
    <dbReference type="NCBI Taxonomy" id="4540"/>
    <lineage>
        <taxon>Eukaryota</taxon>
        <taxon>Viridiplantae</taxon>
        <taxon>Streptophyta</taxon>
        <taxon>Embryophyta</taxon>
        <taxon>Tracheophyta</taxon>
        <taxon>Spermatophyta</taxon>
        <taxon>Magnoliopsida</taxon>
        <taxon>Liliopsida</taxon>
        <taxon>Poales</taxon>
        <taxon>Poaceae</taxon>
        <taxon>PACMAD clade</taxon>
        <taxon>Panicoideae</taxon>
        <taxon>Panicodae</taxon>
        <taxon>Paniceae</taxon>
        <taxon>Panicinae</taxon>
        <taxon>Panicum</taxon>
        <taxon>Panicum sect. Panicum</taxon>
    </lineage>
</organism>
<dbReference type="STRING" id="4540.A0A3L6SDI3"/>
<dbReference type="Proteomes" id="UP000275267">
    <property type="component" value="Unassembled WGS sequence"/>
</dbReference>
<dbReference type="EMBL" id="PQIB02000005">
    <property type="protein sequence ID" value="RLN19097.1"/>
    <property type="molecule type" value="Genomic_DNA"/>
</dbReference>
<sequence length="144" mass="15802">MSKDCYDGNFSEAADEACSSEAASESVSILLRMAMDCCSGEWDEEVTSQLSRKGGGGGGIVRDHAKEFQRVEVCAAVAFAAGKCAGAQCQVDSSSHMYDDPKLAPHKRASFHFIFRGHYFEKHKFQTPVPLQLLGTRRRSCLMQ</sequence>
<gene>
    <name evidence="1" type="ORF">C2845_PM02G31170</name>
</gene>
<protein>
    <submittedName>
        <fullName evidence="1">Uncharacterized protein</fullName>
    </submittedName>
</protein>
<evidence type="ECO:0000313" key="1">
    <source>
        <dbReference type="EMBL" id="RLN19097.1"/>
    </source>
</evidence>
<accession>A0A3L6SDI3</accession>